<evidence type="ECO:0000313" key="2">
    <source>
        <dbReference type="EMBL" id="KUZ89647.1"/>
    </source>
</evidence>
<dbReference type="GO" id="GO:0016787">
    <property type="term" value="F:hydrolase activity"/>
    <property type="evidence" value="ECO:0007669"/>
    <property type="project" value="UniProtKB-KW"/>
</dbReference>
<accession>A0A102L9I3</accession>
<dbReference type="PANTHER" id="PTHR43283">
    <property type="entry name" value="BETA-LACTAMASE-RELATED"/>
    <property type="match status" value="1"/>
</dbReference>
<dbReference type="Gene3D" id="3.40.710.10">
    <property type="entry name" value="DD-peptidase/beta-lactamase superfamily"/>
    <property type="match status" value="1"/>
</dbReference>
<dbReference type="Proteomes" id="UP000065521">
    <property type="component" value="Unassembled WGS sequence"/>
</dbReference>
<keyword evidence="2" id="KW-0378">Hydrolase</keyword>
<dbReference type="SUPFAM" id="SSF56601">
    <property type="entry name" value="beta-lactamase/transpeptidase-like"/>
    <property type="match status" value="1"/>
</dbReference>
<sequence>MAIFVTGDGTPVPWGTAHGMADASANRPLGIDTPLRVASNTKMFTAAAVLRLWEQGRIDLDASIASVATPSLVAVLQAGGYRTESMTVRQLMNHSAGLYDHGDAPSFMQTVLTDPSHHWTRDEQVRLSARYAGPQSEPGARFQYSDTGYVLLGDIVERATGETLAAVVRNALRFDARGLRSTWWELIEQPPSHVEPRARQFYGDIEMTDVNATMDLYGGGGLVMSARDLASLAADLFEGRVFDNPRTLAEMLEADAHEGADAYRLGVFVSEIGGTVCYSHAGFWGTVVYYVPRHRIAVSGVTTARGARPELESIIETAIGELGR</sequence>
<gene>
    <name evidence="2" type="ORF">WI38_15920</name>
</gene>
<reference evidence="2 3" key="1">
    <citation type="submission" date="2015-11" db="EMBL/GenBank/DDBJ databases">
        <title>Expanding the genomic diversity of Burkholderia species for the development of highly accurate diagnostics.</title>
        <authorList>
            <person name="Sahl J."/>
            <person name="Keim P."/>
            <person name="Wagner D."/>
        </authorList>
    </citation>
    <scope>NUCLEOTIDE SEQUENCE [LARGE SCALE GENOMIC DNA]</scope>
    <source>
        <strain evidence="2 3">RF32-BP4</strain>
    </source>
</reference>
<proteinExistence type="predicted"/>
<evidence type="ECO:0000313" key="3">
    <source>
        <dbReference type="Proteomes" id="UP000065521"/>
    </source>
</evidence>
<dbReference type="InterPro" id="IPR012338">
    <property type="entry name" value="Beta-lactam/transpept-like"/>
</dbReference>
<organism evidence="2 3">
    <name type="scientific">Burkholderia ubonensis</name>
    <dbReference type="NCBI Taxonomy" id="101571"/>
    <lineage>
        <taxon>Bacteria</taxon>
        <taxon>Pseudomonadati</taxon>
        <taxon>Pseudomonadota</taxon>
        <taxon>Betaproteobacteria</taxon>
        <taxon>Burkholderiales</taxon>
        <taxon>Burkholderiaceae</taxon>
        <taxon>Burkholderia</taxon>
        <taxon>Burkholderia cepacia complex</taxon>
    </lineage>
</organism>
<dbReference type="Pfam" id="PF00144">
    <property type="entry name" value="Beta-lactamase"/>
    <property type="match status" value="1"/>
</dbReference>
<dbReference type="InterPro" id="IPR050789">
    <property type="entry name" value="Diverse_Enzym_Activities"/>
</dbReference>
<dbReference type="AlphaFoldDB" id="A0A102L9I3"/>
<dbReference type="RefSeq" id="WP_059633830.1">
    <property type="nucleotide sequence ID" value="NZ_LOTK01000044.1"/>
</dbReference>
<comment type="caution">
    <text evidence="2">The sequence shown here is derived from an EMBL/GenBank/DDBJ whole genome shotgun (WGS) entry which is preliminary data.</text>
</comment>
<dbReference type="EMBL" id="LOTN01000034">
    <property type="protein sequence ID" value="KUZ89647.1"/>
    <property type="molecule type" value="Genomic_DNA"/>
</dbReference>
<name>A0A102L9I3_9BURK</name>
<protein>
    <submittedName>
        <fullName evidence="2">Serine hydrolase</fullName>
    </submittedName>
</protein>
<dbReference type="InterPro" id="IPR001466">
    <property type="entry name" value="Beta-lactam-related"/>
</dbReference>
<feature type="domain" description="Beta-lactamase-related" evidence="1">
    <location>
        <begin position="1"/>
        <end position="307"/>
    </location>
</feature>
<evidence type="ECO:0000259" key="1">
    <source>
        <dbReference type="Pfam" id="PF00144"/>
    </source>
</evidence>